<protein>
    <submittedName>
        <fullName evidence="2">Uncharacterized protein</fullName>
    </submittedName>
</protein>
<dbReference type="STRING" id="578462.A0A0L0SI55"/>
<evidence type="ECO:0000313" key="2">
    <source>
        <dbReference type="EMBL" id="KNE62142.1"/>
    </source>
</evidence>
<dbReference type="VEuPathDB" id="FungiDB:AMAG_07387"/>
<accession>A0A0L0SI55</accession>
<dbReference type="AlphaFoldDB" id="A0A0L0SI55"/>
<evidence type="ECO:0000313" key="3">
    <source>
        <dbReference type="Proteomes" id="UP000054350"/>
    </source>
</evidence>
<dbReference type="Pfam" id="PF22586">
    <property type="entry name" value="ANCHR-like_BBOX"/>
    <property type="match status" value="1"/>
</dbReference>
<dbReference type="Proteomes" id="UP000054350">
    <property type="component" value="Unassembled WGS sequence"/>
</dbReference>
<feature type="region of interest" description="Disordered" evidence="1">
    <location>
        <begin position="17"/>
        <end position="44"/>
    </location>
</feature>
<dbReference type="CDD" id="cd19817">
    <property type="entry name" value="Bbox1_ANCHR-like"/>
    <property type="match status" value="1"/>
</dbReference>
<dbReference type="SUPFAM" id="SSF57845">
    <property type="entry name" value="B-box zinc-binding domain"/>
    <property type="match status" value="1"/>
</dbReference>
<dbReference type="InterPro" id="IPR044553">
    <property type="entry name" value="Bbox1_ANCHR"/>
</dbReference>
<proteinExistence type="predicted"/>
<reference evidence="3" key="2">
    <citation type="submission" date="2009-11" db="EMBL/GenBank/DDBJ databases">
        <title>The Genome Sequence of Allomyces macrogynus strain ATCC 38327.</title>
        <authorList>
            <consortium name="The Broad Institute Genome Sequencing Platform"/>
            <person name="Russ C."/>
            <person name="Cuomo C."/>
            <person name="Shea T."/>
            <person name="Young S.K."/>
            <person name="Zeng Q."/>
            <person name="Koehrsen M."/>
            <person name="Haas B."/>
            <person name="Borodovsky M."/>
            <person name="Guigo R."/>
            <person name="Alvarado L."/>
            <person name="Berlin A."/>
            <person name="Borenstein D."/>
            <person name="Chen Z."/>
            <person name="Engels R."/>
            <person name="Freedman E."/>
            <person name="Gellesch M."/>
            <person name="Goldberg J."/>
            <person name="Griggs A."/>
            <person name="Gujja S."/>
            <person name="Heiman D."/>
            <person name="Hepburn T."/>
            <person name="Howarth C."/>
            <person name="Jen D."/>
            <person name="Larson L."/>
            <person name="Lewis B."/>
            <person name="Mehta T."/>
            <person name="Park D."/>
            <person name="Pearson M."/>
            <person name="Roberts A."/>
            <person name="Saif S."/>
            <person name="Shenoy N."/>
            <person name="Sisk P."/>
            <person name="Stolte C."/>
            <person name="Sykes S."/>
            <person name="Walk T."/>
            <person name="White J."/>
            <person name="Yandava C."/>
            <person name="Burger G."/>
            <person name="Gray M.W."/>
            <person name="Holland P.W.H."/>
            <person name="King N."/>
            <person name="Lang F.B.F."/>
            <person name="Roger A.J."/>
            <person name="Ruiz-Trillo I."/>
            <person name="Lander E."/>
            <person name="Nusbaum C."/>
        </authorList>
    </citation>
    <scope>NUCLEOTIDE SEQUENCE [LARGE SCALE GENOMIC DNA]</scope>
    <source>
        <strain evidence="3">ATCC 38327</strain>
    </source>
</reference>
<dbReference type="PANTHER" id="PTHR46603">
    <property type="entry name" value="ABSCISSION/NOCUT CHECKPOINT REGULATOR"/>
    <property type="match status" value="1"/>
</dbReference>
<dbReference type="eggNOG" id="KOG1818">
    <property type="taxonomic scope" value="Eukaryota"/>
</dbReference>
<keyword evidence="3" id="KW-1185">Reference proteome</keyword>
<feature type="region of interest" description="Disordered" evidence="1">
    <location>
        <begin position="172"/>
        <end position="194"/>
    </location>
</feature>
<dbReference type="PANTHER" id="PTHR46603:SF1">
    <property type="entry name" value="ABSCISSION_NOCUT CHECKPOINT REGULATOR"/>
    <property type="match status" value="1"/>
</dbReference>
<gene>
    <name evidence="2" type="ORF">AMAG_07387</name>
</gene>
<dbReference type="EMBL" id="GG745339">
    <property type="protein sequence ID" value="KNE62142.1"/>
    <property type="molecule type" value="Genomic_DNA"/>
</dbReference>
<reference evidence="2 3" key="1">
    <citation type="submission" date="2009-11" db="EMBL/GenBank/DDBJ databases">
        <title>Annotation of Allomyces macrogynus ATCC 38327.</title>
        <authorList>
            <consortium name="The Broad Institute Genome Sequencing Platform"/>
            <person name="Russ C."/>
            <person name="Cuomo C."/>
            <person name="Burger G."/>
            <person name="Gray M.W."/>
            <person name="Holland P.W.H."/>
            <person name="King N."/>
            <person name="Lang F.B.F."/>
            <person name="Roger A.J."/>
            <person name="Ruiz-Trillo I."/>
            <person name="Young S.K."/>
            <person name="Zeng Q."/>
            <person name="Gargeya S."/>
            <person name="Fitzgerald M."/>
            <person name="Haas B."/>
            <person name="Abouelleil A."/>
            <person name="Alvarado L."/>
            <person name="Arachchi H.M."/>
            <person name="Berlin A."/>
            <person name="Chapman S.B."/>
            <person name="Gearin G."/>
            <person name="Goldberg J."/>
            <person name="Griggs A."/>
            <person name="Gujja S."/>
            <person name="Hansen M."/>
            <person name="Heiman D."/>
            <person name="Howarth C."/>
            <person name="Larimer J."/>
            <person name="Lui A."/>
            <person name="MacDonald P.J.P."/>
            <person name="McCowen C."/>
            <person name="Montmayeur A."/>
            <person name="Murphy C."/>
            <person name="Neiman D."/>
            <person name="Pearson M."/>
            <person name="Priest M."/>
            <person name="Roberts A."/>
            <person name="Saif S."/>
            <person name="Shea T."/>
            <person name="Sisk P."/>
            <person name="Stolte C."/>
            <person name="Sykes S."/>
            <person name="Wortman J."/>
            <person name="Nusbaum C."/>
            <person name="Birren B."/>
        </authorList>
    </citation>
    <scope>NUCLEOTIDE SEQUENCE [LARGE SCALE GENOMIC DNA]</scope>
    <source>
        <strain evidence="2 3">ATCC 38327</strain>
    </source>
</reference>
<dbReference type="OrthoDB" id="5407799at2759"/>
<sequence length="253" mass="26340">MSDIDPDHDLFARLEALKADSPPIATTDPRRPSQQNASPTGVDPDLLARFSALAGRSSVVDHEASNPITNLDQALLDLNLHDPVVSDDEGDDAWLASVLGPSGASKADAMAAAFLAPDAGASASDTAEAGRLLQKALDAVRLEAQHGRPADADEDGEEYDALAQRLAALKTGAPAPTKSPVTSLGPPPVTPPAVSGSRSALGALLDEDELVCCICNDDATVICVDCDEDMYCAACFRQGHADGEERGHHTRKI</sequence>
<name>A0A0L0SI55_ALLM3</name>
<evidence type="ECO:0000256" key="1">
    <source>
        <dbReference type="SAM" id="MobiDB-lite"/>
    </source>
</evidence>
<organism evidence="2 3">
    <name type="scientific">Allomyces macrogynus (strain ATCC 38327)</name>
    <name type="common">Allomyces javanicus var. macrogynus</name>
    <dbReference type="NCBI Taxonomy" id="578462"/>
    <lineage>
        <taxon>Eukaryota</taxon>
        <taxon>Fungi</taxon>
        <taxon>Fungi incertae sedis</taxon>
        <taxon>Blastocladiomycota</taxon>
        <taxon>Blastocladiomycetes</taxon>
        <taxon>Blastocladiales</taxon>
        <taxon>Blastocladiaceae</taxon>
        <taxon>Allomyces</taxon>
    </lineage>
</organism>